<dbReference type="InterPro" id="IPR012338">
    <property type="entry name" value="Beta-lactam/transpept-like"/>
</dbReference>
<feature type="region of interest" description="Disordered" evidence="1">
    <location>
        <begin position="56"/>
        <end position="98"/>
    </location>
</feature>
<protein>
    <submittedName>
        <fullName evidence="3">Serine hydrolase</fullName>
    </submittedName>
</protein>
<dbReference type="Gene3D" id="3.40.710.10">
    <property type="entry name" value="DD-peptidase/beta-lactamase superfamily"/>
    <property type="match status" value="1"/>
</dbReference>
<comment type="caution">
    <text evidence="3">The sequence shown here is derived from an EMBL/GenBank/DDBJ whole genome shotgun (WGS) entry which is preliminary data.</text>
</comment>
<reference evidence="3 4" key="1">
    <citation type="submission" date="2018-10" db="EMBL/GenBank/DDBJ databases">
        <title>Marmoricola sp. 4Q3S-7 whole genome shotgun sequence.</title>
        <authorList>
            <person name="Li F."/>
        </authorList>
    </citation>
    <scope>NUCLEOTIDE SEQUENCE [LARGE SCALE GENOMIC DNA]</scope>
    <source>
        <strain evidence="3 4">4Q3S-7</strain>
    </source>
</reference>
<name>A0A3L8P6Q1_9ACTN</name>
<gene>
    <name evidence="3" type="ORF">D9V37_03585</name>
</gene>
<accession>A0A3L8P6Q1</accession>
<keyword evidence="3" id="KW-0378">Hydrolase</keyword>
<dbReference type="EMBL" id="RDBE01000001">
    <property type="protein sequence ID" value="RLV51016.1"/>
    <property type="molecule type" value="Genomic_DNA"/>
</dbReference>
<dbReference type="InterPro" id="IPR045155">
    <property type="entry name" value="Beta-lactam_cat"/>
</dbReference>
<dbReference type="GO" id="GO:0030655">
    <property type="term" value="P:beta-lactam antibiotic catabolic process"/>
    <property type="evidence" value="ECO:0007669"/>
    <property type="project" value="InterPro"/>
</dbReference>
<dbReference type="GO" id="GO:0008800">
    <property type="term" value="F:beta-lactamase activity"/>
    <property type="evidence" value="ECO:0007669"/>
    <property type="project" value="InterPro"/>
</dbReference>
<proteinExistence type="predicted"/>
<keyword evidence="4" id="KW-1185">Reference proteome</keyword>
<dbReference type="PANTHER" id="PTHR35333:SF3">
    <property type="entry name" value="BETA-LACTAMASE-TYPE TRANSPEPTIDASE FOLD CONTAINING PROTEIN"/>
    <property type="match status" value="1"/>
</dbReference>
<evidence type="ECO:0000256" key="1">
    <source>
        <dbReference type="SAM" id="MobiDB-lite"/>
    </source>
</evidence>
<dbReference type="InterPro" id="IPR000871">
    <property type="entry name" value="Beta-lactam_class-A"/>
</dbReference>
<sequence length="344" mass="35947">MSRQELPKALRAYPVVGRRATTGSAASWRRARAAVPDGAAATDGVGEAARVTRVAPEASAPCRAPEAQPVSAASTTITTASRRTRPSCPRPPPPRLGRVSAREQIAGLASAYDACVSVHLASLEGRTLLSVGADEPHPAASTFKVALVEALHRRGDLEEEVEVRAVLPSLDGGTFETTEDYDNDPLPWQRLGRTASLAWLAERAIVRSSNLATNLLLETVGIDAVNAVYSGTGCRVERPIQDPAAGRANVVTARGLTTVLGTVDRRVLGLMAACEDAGMAPGLPADAALAHKPGWFEGVCHDHGTVRPASGEPRVLAVLTRADLPGEQHVELLAQVAAAAWSAA</sequence>
<evidence type="ECO:0000259" key="2">
    <source>
        <dbReference type="Pfam" id="PF13354"/>
    </source>
</evidence>
<evidence type="ECO:0000313" key="4">
    <source>
        <dbReference type="Proteomes" id="UP000281708"/>
    </source>
</evidence>
<dbReference type="PANTHER" id="PTHR35333">
    <property type="entry name" value="BETA-LACTAMASE"/>
    <property type="match status" value="1"/>
</dbReference>
<dbReference type="GO" id="GO:0046677">
    <property type="term" value="P:response to antibiotic"/>
    <property type="evidence" value="ECO:0007669"/>
    <property type="project" value="InterPro"/>
</dbReference>
<evidence type="ECO:0000313" key="3">
    <source>
        <dbReference type="EMBL" id="RLV51016.1"/>
    </source>
</evidence>
<dbReference type="AlphaFoldDB" id="A0A3L8P6Q1"/>
<feature type="domain" description="Beta-lactamase class A catalytic" evidence="2">
    <location>
        <begin position="117"/>
        <end position="320"/>
    </location>
</feature>
<dbReference type="Pfam" id="PF13354">
    <property type="entry name" value="Beta-lactamase2"/>
    <property type="match status" value="1"/>
</dbReference>
<dbReference type="Proteomes" id="UP000281708">
    <property type="component" value="Unassembled WGS sequence"/>
</dbReference>
<dbReference type="SUPFAM" id="SSF56601">
    <property type="entry name" value="beta-lactamase/transpeptidase-like"/>
    <property type="match status" value="1"/>
</dbReference>
<organism evidence="3 4">
    <name type="scientific">Nocardioides mangrovicus</name>
    <dbReference type="NCBI Taxonomy" id="2478913"/>
    <lineage>
        <taxon>Bacteria</taxon>
        <taxon>Bacillati</taxon>
        <taxon>Actinomycetota</taxon>
        <taxon>Actinomycetes</taxon>
        <taxon>Propionibacteriales</taxon>
        <taxon>Nocardioidaceae</taxon>
        <taxon>Nocardioides</taxon>
    </lineage>
</organism>
<feature type="compositionally biased region" description="Low complexity" evidence="1">
    <location>
        <begin position="71"/>
        <end position="81"/>
    </location>
</feature>